<protein>
    <recommendedName>
        <fullName evidence="3">Nucleotidyltransferase AbiEii toxin of type IV toxin-antitoxin system</fullName>
    </recommendedName>
</protein>
<accession>A0A7Z0EAW7</accession>
<dbReference type="AlphaFoldDB" id="A0A7Z0EAW7"/>
<proteinExistence type="predicted"/>
<keyword evidence="2" id="KW-1185">Reference proteome</keyword>
<reference evidence="1 2" key="1">
    <citation type="submission" date="2020-07" db="EMBL/GenBank/DDBJ databases">
        <title>Sequencing the genomes of 1000 actinobacteria strains.</title>
        <authorList>
            <person name="Klenk H.-P."/>
        </authorList>
    </citation>
    <scope>NUCLEOTIDE SEQUENCE [LARGE SCALE GENOMIC DNA]</scope>
    <source>
        <strain evidence="1 2">DSM 15664</strain>
    </source>
</reference>
<gene>
    <name evidence="1" type="ORF">HNR11_002696</name>
</gene>
<comment type="caution">
    <text evidence="1">The sequence shown here is derived from an EMBL/GenBank/DDBJ whole genome shotgun (WGS) entry which is preliminary data.</text>
</comment>
<evidence type="ECO:0000313" key="1">
    <source>
        <dbReference type="EMBL" id="NYJ18106.1"/>
    </source>
</evidence>
<evidence type="ECO:0000313" key="2">
    <source>
        <dbReference type="Proteomes" id="UP000560069"/>
    </source>
</evidence>
<sequence>MTSRDTYSSWKALASALKEAAKKDSTASVDAHMRFAVSDRFLSRVFASSEDNEWTLKGGTGLLARVPNSRATKDVDLVTTEKELEEAQAALIEVSHRDLGDHVEFNFKSSHPTGGGNNQPNVQARQVVFTCIDIDTGKRIDDVKVDLAVEQAPTGEVEVRHPSNRLLLAKDVPSSPYRLFPVADQIADKVWATVQTYGHGRSTREKDLVDLVVLSRTQTVDLLQLRQALEAERLLRGEDRIKTFSVPDTWGPRFSVLARATELCSGLTTVHAATDHVRRLIDPAIAAAEPRTNMTWSPETGWGPASTVN</sequence>
<name>A0A7Z0EAW7_9MICC</name>
<dbReference type="EMBL" id="JACCFQ010000002">
    <property type="protein sequence ID" value="NYJ18106.1"/>
    <property type="molecule type" value="Genomic_DNA"/>
</dbReference>
<dbReference type="RefSeq" id="WP_179443042.1">
    <property type="nucleotide sequence ID" value="NZ_BAAALK010000003.1"/>
</dbReference>
<evidence type="ECO:0008006" key="3">
    <source>
        <dbReference type="Google" id="ProtNLM"/>
    </source>
</evidence>
<organism evidence="1 2">
    <name type="scientific">Nesterenkonia sandarakina</name>
    <dbReference type="NCBI Taxonomy" id="272918"/>
    <lineage>
        <taxon>Bacteria</taxon>
        <taxon>Bacillati</taxon>
        <taxon>Actinomycetota</taxon>
        <taxon>Actinomycetes</taxon>
        <taxon>Micrococcales</taxon>
        <taxon>Micrococcaceae</taxon>
        <taxon>Nesterenkonia</taxon>
    </lineage>
</organism>
<dbReference type="InterPro" id="IPR014942">
    <property type="entry name" value="AbiEii"/>
</dbReference>
<dbReference type="Pfam" id="PF08843">
    <property type="entry name" value="AbiEii"/>
    <property type="match status" value="1"/>
</dbReference>
<dbReference type="Proteomes" id="UP000560069">
    <property type="component" value="Unassembled WGS sequence"/>
</dbReference>